<evidence type="ECO:0000259" key="6">
    <source>
        <dbReference type="Pfam" id="PF14759"/>
    </source>
</evidence>
<dbReference type="PRINTS" id="PR00411">
    <property type="entry name" value="PNDRDTASEI"/>
</dbReference>
<accession>A0A1H1UI48</accession>
<evidence type="ECO:0000256" key="2">
    <source>
        <dbReference type="ARBA" id="ARBA00022630"/>
    </source>
</evidence>
<dbReference type="InterPro" id="IPR023753">
    <property type="entry name" value="FAD/NAD-binding_dom"/>
</dbReference>
<feature type="domain" description="FAD/NAD(P)-binding" evidence="5">
    <location>
        <begin position="10"/>
        <end position="307"/>
    </location>
</feature>
<evidence type="ECO:0000259" key="5">
    <source>
        <dbReference type="Pfam" id="PF07992"/>
    </source>
</evidence>
<keyword evidence="8" id="KW-1185">Reference proteome</keyword>
<sequence length="413" mass="43866">MAEQTGQQTCVVIGGGLAAAKAVEALRTEGFTGRVVLVARESELPYERPPLSKGVLLGADDPVTVITHDQTWYDEQRIELRLGVAVRRLDPSAHEVVLADGETIRYDKALLATGSVVRRLDVPGVDLAGVHYLRTLTDCLTLKETLAAADRVVVVGAGWIGLETAAAARHHGAEVVVVEPQPGPLYTVLGPQMSEVFAGLHRDHGVEFRFGTSLAEIRGDGGKVTGVVTSAAEGLAADAVIVGVGVAPDVELAEAAGLEVDKGVLTDERLRTSDPDVYAAGDVARWYSPTFGRRLHVEHWANAQDGGAAAGRAMAGADAPYDAVPFFFSDQYDLGMEYSGDIGPDGYDDLVVRGDLSGREFVAFWLRKGRVVAGMNVNVWDVQDAIQALIRSGREVDQGRLADAGVDLDAVYA</sequence>
<dbReference type="SUPFAM" id="SSF55424">
    <property type="entry name" value="FAD/NAD-linked reductases, dimerisation (C-terminal) domain"/>
    <property type="match status" value="1"/>
</dbReference>
<dbReference type="GO" id="GO:0016651">
    <property type="term" value="F:oxidoreductase activity, acting on NAD(P)H"/>
    <property type="evidence" value="ECO:0007669"/>
    <property type="project" value="TreeGrafter"/>
</dbReference>
<comment type="cofactor">
    <cofactor evidence="1">
        <name>FAD</name>
        <dbReference type="ChEBI" id="CHEBI:57692"/>
    </cofactor>
</comment>
<dbReference type="InterPro" id="IPR016156">
    <property type="entry name" value="FAD/NAD-linked_Rdtase_dimer_sf"/>
</dbReference>
<protein>
    <submittedName>
        <fullName evidence="7">Reductase C-terminal</fullName>
    </submittedName>
</protein>
<reference evidence="7 8" key="1">
    <citation type="submission" date="2016-10" db="EMBL/GenBank/DDBJ databases">
        <authorList>
            <person name="de Groot N.N."/>
        </authorList>
    </citation>
    <scope>NUCLEOTIDE SEQUENCE [LARGE SCALE GENOMIC DNA]</scope>
    <source>
        <strain evidence="7 8">DSM 22024</strain>
    </source>
</reference>
<dbReference type="Proteomes" id="UP000198983">
    <property type="component" value="Chromosome I"/>
</dbReference>
<dbReference type="GO" id="GO:0005737">
    <property type="term" value="C:cytoplasm"/>
    <property type="evidence" value="ECO:0007669"/>
    <property type="project" value="TreeGrafter"/>
</dbReference>
<dbReference type="PANTHER" id="PTHR43557">
    <property type="entry name" value="APOPTOSIS-INDUCING FACTOR 1"/>
    <property type="match status" value="1"/>
</dbReference>
<evidence type="ECO:0000256" key="3">
    <source>
        <dbReference type="ARBA" id="ARBA00022827"/>
    </source>
</evidence>
<dbReference type="InterPro" id="IPR036188">
    <property type="entry name" value="FAD/NAD-bd_sf"/>
</dbReference>
<dbReference type="InterPro" id="IPR028202">
    <property type="entry name" value="Reductase_C"/>
</dbReference>
<dbReference type="EMBL" id="LT629732">
    <property type="protein sequence ID" value="SDS71529.1"/>
    <property type="molecule type" value="Genomic_DNA"/>
</dbReference>
<dbReference type="InterPro" id="IPR050446">
    <property type="entry name" value="FAD-oxidoreductase/Apoptosis"/>
</dbReference>
<name>A0A1H1UI48_9ACTN</name>
<dbReference type="STRING" id="117157.SAMN04489717_3620"/>
<evidence type="ECO:0000313" key="8">
    <source>
        <dbReference type="Proteomes" id="UP000198983"/>
    </source>
</evidence>
<keyword evidence="2" id="KW-0285">Flavoprotein</keyword>
<dbReference type="SUPFAM" id="SSF51905">
    <property type="entry name" value="FAD/NAD(P)-binding domain"/>
    <property type="match status" value="2"/>
</dbReference>
<proteinExistence type="predicted"/>
<evidence type="ECO:0000256" key="4">
    <source>
        <dbReference type="ARBA" id="ARBA00023002"/>
    </source>
</evidence>
<dbReference type="PANTHER" id="PTHR43557:SF2">
    <property type="entry name" value="RIESKE DOMAIN-CONTAINING PROTEIN-RELATED"/>
    <property type="match status" value="1"/>
</dbReference>
<dbReference type="Gene3D" id="3.50.50.60">
    <property type="entry name" value="FAD/NAD(P)-binding domain"/>
    <property type="match status" value="2"/>
</dbReference>
<dbReference type="Gene3D" id="3.30.390.30">
    <property type="match status" value="1"/>
</dbReference>
<dbReference type="OrthoDB" id="3568330at2"/>
<gene>
    <name evidence="7" type="ORF">SAMN04489717_3620</name>
</gene>
<keyword evidence="3" id="KW-0274">FAD</keyword>
<keyword evidence="4" id="KW-0560">Oxidoreductase</keyword>
<dbReference type="AlphaFoldDB" id="A0A1H1UI48"/>
<evidence type="ECO:0000313" key="7">
    <source>
        <dbReference type="EMBL" id="SDS71529.1"/>
    </source>
</evidence>
<evidence type="ECO:0000256" key="1">
    <source>
        <dbReference type="ARBA" id="ARBA00001974"/>
    </source>
</evidence>
<organism evidence="7 8">
    <name type="scientific">Actinopolymorpha singaporensis</name>
    <dbReference type="NCBI Taxonomy" id="117157"/>
    <lineage>
        <taxon>Bacteria</taxon>
        <taxon>Bacillati</taxon>
        <taxon>Actinomycetota</taxon>
        <taxon>Actinomycetes</taxon>
        <taxon>Propionibacteriales</taxon>
        <taxon>Actinopolymorphaceae</taxon>
        <taxon>Actinopolymorpha</taxon>
    </lineage>
</organism>
<dbReference type="Pfam" id="PF14759">
    <property type="entry name" value="Reductase_C"/>
    <property type="match status" value="1"/>
</dbReference>
<dbReference type="RefSeq" id="WP_092654801.1">
    <property type="nucleotide sequence ID" value="NZ_LT629732.1"/>
</dbReference>
<feature type="domain" description="Reductase C-terminal" evidence="6">
    <location>
        <begin position="326"/>
        <end position="410"/>
    </location>
</feature>
<dbReference type="Pfam" id="PF07992">
    <property type="entry name" value="Pyr_redox_2"/>
    <property type="match status" value="1"/>
</dbReference>
<dbReference type="PRINTS" id="PR00368">
    <property type="entry name" value="FADPNR"/>
</dbReference>